<dbReference type="InterPro" id="IPR037185">
    <property type="entry name" value="EmrE-like"/>
</dbReference>
<evidence type="ECO:0000313" key="4">
    <source>
        <dbReference type="Proteomes" id="UP000034301"/>
    </source>
</evidence>
<feature type="transmembrane region" description="Helical" evidence="1">
    <location>
        <begin position="67"/>
        <end position="87"/>
    </location>
</feature>
<evidence type="ECO:0000256" key="1">
    <source>
        <dbReference type="SAM" id="Phobius"/>
    </source>
</evidence>
<feature type="domain" description="EamA" evidence="2">
    <location>
        <begin position="2"/>
        <end position="138"/>
    </location>
</feature>
<dbReference type="Gene3D" id="1.10.3730.20">
    <property type="match status" value="1"/>
</dbReference>
<feature type="transmembrane region" description="Helical" evidence="1">
    <location>
        <begin position="183"/>
        <end position="202"/>
    </location>
</feature>
<keyword evidence="1" id="KW-0472">Membrane</keyword>
<dbReference type="GO" id="GO:0016020">
    <property type="term" value="C:membrane"/>
    <property type="evidence" value="ECO:0007669"/>
    <property type="project" value="InterPro"/>
</dbReference>
<proteinExistence type="predicted"/>
<dbReference type="Proteomes" id="UP000034301">
    <property type="component" value="Unassembled WGS sequence"/>
</dbReference>
<accession>A0A0G0T443</accession>
<protein>
    <recommendedName>
        <fullName evidence="2">EamA domain-containing protein</fullName>
    </recommendedName>
</protein>
<feature type="transmembrane region" description="Helical" evidence="1">
    <location>
        <begin position="285"/>
        <end position="304"/>
    </location>
</feature>
<sequence length="305" mass="34293">MLWFLIALIGPFLYALSNHIDKILLEKYFKKGGVGTLILFSSLLSVMVLPFIFLADRTVFNISGISILILTIEGILNVLVLWCWLLALKSEEASVAVVFYQLVPVFGGVLGYFILGETLSDIQLVAMATIILGTTIISFEIDSENKFQLRRKTILPMLAAAFFWALGSVLFKTVALEEKLWRTIFWEHLMLAFVGLCIFIFIRSYRENFLLAIKNNSRAILSLNVVNESLYIFGNIAYSIAYLLAPIGLVLLAESFQPIFVLAIGIFLTLFFPKISVEKIQTRHIVQKIIAICITGIGTYLLFIS</sequence>
<feature type="transmembrane region" description="Helical" evidence="1">
    <location>
        <begin position="33"/>
        <end position="55"/>
    </location>
</feature>
<dbReference type="EMBL" id="LBYC01000019">
    <property type="protein sequence ID" value="KKR41870.1"/>
    <property type="molecule type" value="Genomic_DNA"/>
</dbReference>
<dbReference type="AlphaFoldDB" id="A0A0G0T443"/>
<name>A0A0G0T443_9BACT</name>
<organism evidence="3 4">
    <name type="scientific">Candidatus Nomurabacteria bacterium GW2011_GWF2_40_12</name>
    <dbReference type="NCBI Taxonomy" id="1618776"/>
    <lineage>
        <taxon>Bacteria</taxon>
        <taxon>Candidatus Nomuraibacteriota</taxon>
    </lineage>
</organism>
<gene>
    <name evidence="3" type="ORF">UT78_C0019G0015</name>
</gene>
<feature type="transmembrane region" description="Helical" evidence="1">
    <location>
        <begin position="240"/>
        <end position="273"/>
    </location>
</feature>
<comment type="caution">
    <text evidence="3">The sequence shown here is derived from an EMBL/GenBank/DDBJ whole genome shotgun (WGS) entry which is preliminary data.</text>
</comment>
<dbReference type="InterPro" id="IPR000620">
    <property type="entry name" value="EamA_dom"/>
</dbReference>
<feature type="transmembrane region" description="Helical" evidence="1">
    <location>
        <begin position="153"/>
        <end position="171"/>
    </location>
</feature>
<evidence type="ECO:0000259" key="2">
    <source>
        <dbReference type="Pfam" id="PF00892"/>
    </source>
</evidence>
<feature type="transmembrane region" description="Helical" evidence="1">
    <location>
        <begin position="93"/>
        <end position="115"/>
    </location>
</feature>
<reference evidence="3 4" key="1">
    <citation type="journal article" date="2015" name="Nature">
        <title>rRNA introns, odd ribosomes, and small enigmatic genomes across a large radiation of phyla.</title>
        <authorList>
            <person name="Brown C.T."/>
            <person name="Hug L.A."/>
            <person name="Thomas B.C."/>
            <person name="Sharon I."/>
            <person name="Castelle C.J."/>
            <person name="Singh A."/>
            <person name="Wilkins M.J."/>
            <person name="Williams K.H."/>
            <person name="Banfield J.F."/>
        </authorList>
    </citation>
    <scope>NUCLEOTIDE SEQUENCE [LARGE SCALE GENOMIC DNA]</scope>
</reference>
<feature type="transmembrane region" description="Helical" evidence="1">
    <location>
        <begin position="122"/>
        <end position="141"/>
    </location>
</feature>
<keyword evidence="1" id="KW-1133">Transmembrane helix</keyword>
<evidence type="ECO:0000313" key="3">
    <source>
        <dbReference type="EMBL" id="KKR41870.1"/>
    </source>
</evidence>
<dbReference type="Pfam" id="PF00892">
    <property type="entry name" value="EamA"/>
    <property type="match status" value="1"/>
</dbReference>
<keyword evidence="1" id="KW-0812">Transmembrane</keyword>
<dbReference type="SUPFAM" id="SSF103481">
    <property type="entry name" value="Multidrug resistance efflux transporter EmrE"/>
    <property type="match status" value="1"/>
</dbReference>